<accession>A0A4Q2UBI2</accession>
<comment type="subcellular location">
    <subcellularLocation>
        <location evidence="10">Cell outer membrane</location>
        <topology evidence="10">Multi-pass membrane protein</topology>
    </subcellularLocation>
</comment>
<proteinExistence type="inferred from homology"/>
<keyword evidence="7 10" id="KW-0626">Porin</keyword>
<gene>
    <name evidence="11" type="ORF">D3273_08680</name>
</gene>
<dbReference type="GO" id="GO:0006811">
    <property type="term" value="P:monoatomic ion transport"/>
    <property type="evidence" value="ECO:0007669"/>
    <property type="project" value="UniProtKB-KW"/>
</dbReference>
<dbReference type="Proteomes" id="UP000290759">
    <property type="component" value="Unassembled WGS sequence"/>
</dbReference>
<comment type="function">
    <text evidence="10">Forms passive diffusion pores that allow small molecular weight hydrophilic materials across the outer membrane.</text>
</comment>
<protein>
    <recommendedName>
        <fullName evidence="10">Porin</fullName>
    </recommendedName>
</protein>
<evidence type="ECO:0000256" key="6">
    <source>
        <dbReference type="ARBA" id="ARBA00023065"/>
    </source>
</evidence>
<dbReference type="GO" id="GO:0046930">
    <property type="term" value="C:pore complex"/>
    <property type="evidence" value="ECO:0007669"/>
    <property type="project" value="UniProtKB-KW"/>
</dbReference>
<dbReference type="GO" id="GO:0015288">
    <property type="term" value="F:porin activity"/>
    <property type="evidence" value="ECO:0007669"/>
    <property type="project" value="UniProtKB-KW"/>
</dbReference>
<keyword evidence="5 10" id="KW-0732">Signal</keyword>
<evidence type="ECO:0000256" key="9">
    <source>
        <dbReference type="ARBA" id="ARBA00023237"/>
    </source>
</evidence>
<reference evidence="11 12" key="1">
    <citation type="submission" date="2018-12" db="EMBL/GenBank/DDBJ databases">
        <authorList>
            <person name="Grouzdev D.S."/>
            <person name="Krutkina M.S."/>
        </authorList>
    </citation>
    <scope>NUCLEOTIDE SEQUENCE [LARGE SCALE GENOMIC DNA]</scope>
    <source>
        <strain evidence="11 12">RmlP026</strain>
    </source>
</reference>
<organism evidence="11 12">
    <name type="scientific">Lichenibacterium minor</name>
    <dbReference type="NCBI Taxonomy" id="2316528"/>
    <lineage>
        <taxon>Bacteria</taxon>
        <taxon>Pseudomonadati</taxon>
        <taxon>Pseudomonadota</taxon>
        <taxon>Alphaproteobacteria</taxon>
        <taxon>Hyphomicrobiales</taxon>
        <taxon>Lichenihabitantaceae</taxon>
        <taxon>Lichenibacterium</taxon>
    </lineage>
</organism>
<comment type="similarity">
    <text evidence="1 10">Belongs to the alphaproteobacteria porin family.</text>
</comment>
<dbReference type="InterPro" id="IPR003684">
    <property type="entry name" value="Porin_alphabac"/>
</dbReference>
<dbReference type="RefSeq" id="WP_129225512.1">
    <property type="nucleotide sequence ID" value="NZ_QYBB01000007.1"/>
</dbReference>
<feature type="signal peptide" evidence="10">
    <location>
        <begin position="1"/>
        <end position="23"/>
    </location>
</feature>
<dbReference type="OrthoDB" id="8255413at2"/>
<evidence type="ECO:0000256" key="2">
    <source>
        <dbReference type="ARBA" id="ARBA00022448"/>
    </source>
</evidence>
<dbReference type="EMBL" id="QYBB01000007">
    <property type="protein sequence ID" value="RYC32456.1"/>
    <property type="molecule type" value="Genomic_DNA"/>
</dbReference>
<keyword evidence="3 10" id="KW-1134">Transmembrane beta strand</keyword>
<evidence type="ECO:0000256" key="5">
    <source>
        <dbReference type="ARBA" id="ARBA00022729"/>
    </source>
</evidence>
<comment type="domain">
    <text evidence="10">Consists of 16-stranded beta-barrel sheets, with large surface-exposed loops, that form a transmembrane pore at the center of each barrel. The pore is partially ocluded by a peptide loop that folds into the pore lumen.</text>
</comment>
<evidence type="ECO:0000313" key="12">
    <source>
        <dbReference type="Proteomes" id="UP000290759"/>
    </source>
</evidence>
<keyword evidence="8 10" id="KW-0472">Membrane</keyword>
<sequence>MDSGARHALAAAVLLASAGGASAAPCGAGELALPGTATCLRLGGVVRAEAQAGRGAAPIVPDGGRRRDAAASRAGARVDLDIRAPTAYGPLRGYVAIGTGGLGRR</sequence>
<evidence type="ECO:0000313" key="11">
    <source>
        <dbReference type="EMBL" id="RYC32456.1"/>
    </source>
</evidence>
<keyword evidence="9 10" id="KW-0998">Cell outer membrane</keyword>
<keyword evidence="2 10" id="KW-0813">Transport</keyword>
<comment type="caution">
    <text evidence="11">The sequence shown here is derived from an EMBL/GenBank/DDBJ whole genome shotgun (WGS) entry which is preliminary data.</text>
</comment>
<dbReference type="Pfam" id="PF02530">
    <property type="entry name" value="Porin_2"/>
    <property type="match status" value="1"/>
</dbReference>
<evidence type="ECO:0000256" key="4">
    <source>
        <dbReference type="ARBA" id="ARBA00022692"/>
    </source>
</evidence>
<evidence type="ECO:0000256" key="8">
    <source>
        <dbReference type="ARBA" id="ARBA00023136"/>
    </source>
</evidence>
<evidence type="ECO:0000256" key="3">
    <source>
        <dbReference type="ARBA" id="ARBA00022452"/>
    </source>
</evidence>
<evidence type="ECO:0000256" key="7">
    <source>
        <dbReference type="ARBA" id="ARBA00023114"/>
    </source>
</evidence>
<keyword evidence="6 10" id="KW-0406">Ion transport</keyword>
<dbReference type="GO" id="GO:0009279">
    <property type="term" value="C:cell outer membrane"/>
    <property type="evidence" value="ECO:0007669"/>
    <property type="project" value="UniProtKB-SubCell"/>
</dbReference>
<keyword evidence="4 10" id="KW-0812">Transmembrane</keyword>
<evidence type="ECO:0000256" key="10">
    <source>
        <dbReference type="RuleBase" id="RU364005"/>
    </source>
</evidence>
<feature type="chain" id="PRO_5025719547" description="Porin" evidence="10">
    <location>
        <begin position="24"/>
        <end position="105"/>
    </location>
</feature>
<keyword evidence="12" id="KW-1185">Reference proteome</keyword>
<name>A0A4Q2UBI2_9HYPH</name>
<reference evidence="11 12" key="2">
    <citation type="submission" date="2019-02" db="EMBL/GenBank/DDBJ databases">
        <title>'Lichenibacterium ramalinii' gen. nov. sp. nov., 'Lichenibacterium minor' gen. nov. sp. nov.</title>
        <authorList>
            <person name="Pankratov T."/>
        </authorList>
    </citation>
    <scope>NUCLEOTIDE SEQUENCE [LARGE SCALE GENOMIC DNA]</scope>
    <source>
        <strain evidence="11 12">RmlP026</strain>
    </source>
</reference>
<dbReference type="AlphaFoldDB" id="A0A4Q2UBI2"/>
<evidence type="ECO:0000256" key="1">
    <source>
        <dbReference type="ARBA" id="ARBA00009521"/>
    </source>
</evidence>